<dbReference type="EMBL" id="UHDK01000003">
    <property type="protein sequence ID" value="SUQ38627.1"/>
    <property type="molecule type" value="Genomic_DNA"/>
</dbReference>
<evidence type="ECO:0000313" key="2">
    <source>
        <dbReference type="EMBL" id="SUQ38627.1"/>
    </source>
</evidence>
<dbReference type="EMBL" id="BKAX01000007">
    <property type="protein sequence ID" value="GEQ06567.1"/>
    <property type="molecule type" value="Genomic_DNA"/>
</dbReference>
<gene>
    <name evidence="2" type="ORF">NCTC12195_05004</name>
    <name evidence="1" type="ORF">SGA02_23950</name>
</gene>
<evidence type="ECO:0000313" key="3">
    <source>
        <dbReference type="Proteomes" id="UP000255277"/>
    </source>
</evidence>
<sequence>MICSLQSRHLKKEKLWRGYVKKKRLTTQTYIKLFDLYEDGYSIESALRKLDIDFSSRQLAMDYYILQLCIKVKKIMVERFSVNKNWESTNFCAFPIFLPRSHNGIGCSWHSF</sequence>
<keyword evidence="4" id="KW-1185">Reference proteome</keyword>
<dbReference type="Proteomes" id="UP000321057">
    <property type="component" value="Unassembled WGS sequence"/>
</dbReference>
<name>A0A380SB74_STAGA</name>
<evidence type="ECO:0000313" key="4">
    <source>
        <dbReference type="Proteomes" id="UP000321057"/>
    </source>
</evidence>
<reference evidence="1 4" key="2">
    <citation type="submission" date="2019-07" db="EMBL/GenBank/DDBJ databases">
        <title>Whole genome shotgun sequence of Staphylococcus gallinarum NBRC 109767.</title>
        <authorList>
            <person name="Hosoyama A."/>
            <person name="Uohara A."/>
            <person name="Ohji S."/>
            <person name="Ichikawa N."/>
        </authorList>
    </citation>
    <scope>NUCLEOTIDE SEQUENCE [LARGE SCALE GENOMIC DNA]</scope>
    <source>
        <strain evidence="1 4">NBRC 109767</strain>
    </source>
</reference>
<organism evidence="2 3">
    <name type="scientific">Staphylococcus gallinarum</name>
    <dbReference type="NCBI Taxonomy" id="1293"/>
    <lineage>
        <taxon>Bacteria</taxon>
        <taxon>Bacillati</taxon>
        <taxon>Bacillota</taxon>
        <taxon>Bacilli</taxon>
        <taxon>Bacillales</taxon>
        <taxon>Staphylococcaceae</taxon>
        <taxon>Staphylococcus</taxon>
    </lineage>
</organism>
<evidence type="ECO:0000313" key="1">
    <source>
        <dbReference type="EMBL" id="GEQ06567.1"/>
    </source>
</evidence>
<protein>
    <submittedName>
        <fullName evidence="2">Uncharacterized protein</fullName>
    </submittedName>
</protein>
<reference evidence="2 3" key="1">
    <citation type="submission" date="2018-06" db="EMBL/GenBank/DDBJ databases">
        <authorList>
            <consortium name="Pathogen Informatics"/>
            <person name="Doyle S."/>
        </authorList>
    </citation>
    <scope>NUCLEOTIDE SEQUENCE [LARGE SCALE GENOMIC DNA]</scope>
    <source>
        <strain evidence="2 3">NCTC12195</strain>
    </source>
</reference>
<dbReference type="AlphaFoldDB" id="A0A380SB74"/>
<accession>A0A380SB74</accession>
<proteinExistence type="predicted"/>
<dbReference type="Proteomes" id="UP000255277">
    <property type="component" value="Unassembled WGS sequence"/>
</dbReference>